<proteinExistence type="predicted"/>
<dbReference type="EMBL" id="MDYO01000019">
    <property type="protein sequence ID" value="OQD95668.1"/>
    <property type="molecule type" value="Genomic_DNA"/>
</dbReference>
<gene>
    <name evidence="2" type="ORF">PENSOL_c019G01638</name>
</gene>
<feature type="compositionally biased region" description="Polar residues" evidence="1">
    <location>
        <begin position="45"/>
        <end position="56"/>
    </location>
</feature>
<reference evidence="3" key="1">
    <citation type="journal article" date="2017" name="Nat. Microbiol.">
        <title>Global analysis of biosynthetic gene clusters reveals vast potential of secondary metabolite production in Penicillium species.</title>
        <authorList>
            <person name="Nielsen J.C."/>
            <person name="Grijseels S."/>
            <person name="Prigent S."/>
            <person name="Ji B."/>
            <person name="Dainat J."/>
            <person name="Nielsen K.F."/>
            <person name="Frisvad J.C."/>
            <person name="Workman M."/>
            <person name="Nielsen J."/>
        </authorList>
    </citation>
    <scope>NUCLEOTIDE SEQUENCE [LARGE SCALE GENOMIC DNA]</scope>
    <source>
        <strain evidence="3">IBT 29525</strain>
    </source>
</reference>
<sequence length="64" mass="7381">MPEPLAESFPDLTTRSHDIQKANKSQEERRSARKANMNIPTLLESIQHTSEFQSIQEKPAEECR</sequence>
<evidence type="ECO:0000313" key="2">
    <source>
        <dbReference type="EMBL" id="OQD95668.1"/>
    </source>
</evidence>
<protein>
    <recommendedName>
        <fullName evidence="4">BHLH domain-containing protein</fullName>
    </recommendedName>
</protein>
<organism evidence="2 3">
    <name type="scientific">Penicillium solitum</name>
    <dbReference type="NCBI Taxonomy" id="60172"/>
    <lineage>
        <taxon>Eukaryota</taxon>
        <taxon>Fungi</taxon>
        <taxon>Dikarya</taxon>
        <taxon>Ascomycota</taxon>
        <taxon>Pezizomycotina</taxon>
        <taxon>Eurotiomycetes</taxon>
        <taxon>Eurotiomycetidae</taxon>
        <taxon>Eurotiales</taxon>
        <taxon>Aspergillaceae</taxon>
        <taxon>Penicillium</taxon>
    </lineage>
</organism>
<evidence type="ECO:0008006" key="4">
    <source>
        <dbReference type="Google" id="ProtNLM"/>
    </source>
</evidence>
<feature type="region of interest" description="Disordered" evidence="1">
    <location>
        <begin position="1"/>
        <end position="36"/>
    </location>
</feature>
<dbReference type="AlphaFoldDB" id="A0A1V6R2F4"/>
<evidence type="ECO:0000256" key="1">
    <source>
        <dbReference type="SAM" id="MobiDB-lite"/>
    </source>
</evidence>
<keyword evidence="3" id="KW-1185">Reference proteome</keyword>
<comment type="caution">
    <text evidence="2">The sequence shown here is derived from an EMBL/GenBank/DDBJ whole genome shotgun (WGS) entry which is preliminary data.</text>
</comment>
<feature type="region of interest" description="Disordered" evidence="1">
    <location>
        <begin position="45"/>
        <end position="64"/>
    </location>
</feature>
<dbReference type="Proteomes" id="UP000191612">
    <property type="component" value="Unassembled WGS sequence"/>
</dbReference>
<evidence type="ECO:0000313" key="3">
    <source>
        <dbReference type="Proteomes" id="UP000191612"/>
    </source>
</evidence>
<name>A0A1V6R2F4_9EURO</name>
<feature type="compositionally biased region" description="Basic and acidic residues" evidence="1">
    <location>
        <begin position="14"/>
        <end position="30"/>
    </location>
</feature>
<accession>A0A1V6R2F4</accession>